<dbReference type="Proteomes" id="UP001159363">
    <property type="component" value="Chromosome 13"/>
</dbReference>
<evidence type="ECO:0008006" key="3">
    <source>
        <dbReference type="Google" id="ProtNLM"/>
    </source>
</evidence>
<evidence type="ECO:0000313" key="1">
    <source>
        <dbReference type="EMBL" id="KAJ8868607.1"/>
    </source>
</evidence>
<gene>
    <name evidence="1" type="ORF">PR048_030145</name>
</gene>
<organism evidence="1 2">
    <name type="scientific">Dryococelus australis</name>
    <dbReference type="NCBI Taxonomy" id="614101"/>
    <lineage>
        <taxon>Eukaryota</taxon>
        <taxon>Metazoa</taxon>
        <taxon>Ecdysozoa</taxon>
        <taxon>Arthropoda</taxon>
        <taxon>Hexapoda</taxon>
        <taxon>Insecta</taxon>
        <taxon>Pterygota</taxon>
        <taxon>Neoptera</taxon>
        <taxon>Polyneoptera</taxon>
        <taxon>Phasmatodea</taxon>
        <taxon>Verophasmatodea</taxon>
        <taxon>Anareolatae</taxon>
        <taxon>Phasmatidae</taxon>
        <taxon>Eurycanthinae</taxon>
        <taxon>Dryococelus</taxon>
    </lineage>
</organism>
<sequence length="335" mass="38094">MGDVGTLRKVLWRVAKQSVISQEFVTTFGCPCNGVSKRNLNTGKAPEENRGCDVRGSKFVDKKAAVRNFVKKLRSVQSHYNRGKNTTKQYLPSEQTIMSLWKSCCSETAKHLHDVAALLCAHYGEEWIHRPTLQYYKSVIEDPSIRDNDDNAQDVHYSKATVTPCPNRPMNAGNMLPGDNFRTNLSQGKHRTRCRRLNINKSVPSKNICTGMKEICLVDDIHSTRLKDHIVEPCLHLEAQGSPRKESFIDFTKYVGNTLWNFMARHCNKELINTAYKLCLACGNRARLCLWSTGFSGISYFPRLCIPVLLQTHLIRSQDLEIKRHPNISTPQTMP</sequence>
<protein>
    <recommendedName>
        <fullName evidence="3">V(D)J recombination-activating protein 1</fullName>
    </recommendedName>
</protein>
<accession>A0ABQ9G8W7</accession>
<evidence type="ECO:0000313" key="2">
    <source>
        <dbReference type="Proteomes" id="UP001159363"/>
    </source>
</evidence>
<comment type="caution">
    <text evidence="1">The sequence shown here is derived from an EMBL/GenBank/DDBJ whole genome shotgun (WGS) entry which is preliminary data.</text>
</comment>
<reference evidence="1 2" key="1">
    <citation type="submission" date="2023-02" db="EMBL/GenBank/DDBJ databases">
        <title>LHISI_Scaffold_Assembly.</title>
        <authorList>
            <person name="Stuart O.P."/>
            <person name="Cleave R."/>
            <person name="Magrath M.J.L."/>
            <person name="Mikheyev A.S."/>
        </authorList>
    </citation>
    <scope>NUCLEOTIDE SEQUENCE [LARGE SCALE GENOMIC DNA]</scope>
    <source>
        <strain evidence="1">Daus_M_001</strain>
        <tissue evidence="1">Leg muscle</tissue>
    </source>
</reference>
<proteinExistence type="predicted"/>
<keyword evidence="2" id="KW-1185">Reference proteome</keyword>
<dbReference type="EMBL" id="JARBHB010000014">
    <property type="protein sequence ID" value="KAJ8868607.1"/>
    <property type="molecule type" value="Genomic_DNA"/>
</dbReference>
<name>A0ABQ9G8W7_9NEOP</name>